<evidence type="ECO:0000313" key="1">
    <source>
        <dbReference type="EMBL" id="GIX96940.1"/>
    </source>
</evidence>
<organism evidence="1 2">
    <name type="scientific">Caerostris extrusa</name>
    <name type="common">Bark spider</name>
    <name type="synonym">Caerostris bankana</name>
    <dbReference type="NCBI Taxonomy" id="172846"/>
    <lineage>
        <taxon>Eukaryota</taxon>
        <taxon>Metazoa</taxon>
        <taxon>Ecdysozoa</taxon>
        <taxon>Arthropoda</taxon>
        <taxon>Chelicerata</taxon>
        <taxon>Arachnida</taxon>
        <taxon>Araneae</taxon>
        <taxon>Araneomorphae</taxon>
        <taxon>Entelegynae</taxon>
        <taxon>Araneoidea</taxon>
        <taxon>Araneidae</taxon>
        <taxon>Caerostris</taxon>
    </lineage>
</organism>
<sequence length="94" mass="10528">MLVNKPMLICIFLRSVNQQGVTSHLVAVKITYSTSKSISISRLELLDCCIGLRLAKTICTDLEELGGIPVFITGQDSMNCLYWIKNDEQMGKYL</sequence>
<gene>
    <name evidence="1" type="ORF">CEXT_151621</name>
</gene>
<proteinExistence type="predicted"/>
<dbReference type="AlphaFoldDB" id="A0AAV4PIK8"/>
<dbReference type="EMBL" id="BPLR01004717">
    <property type="protein sequence ID" value="GIX96940.1"/>
    <property type="molecule type" value="Genomic_DNA"/>
</dbReference>
<dbReference type="InterPro" id="IPR008042">
    <property type="entry name" value="Retrotrans_Pao"/>
</dbReference>
<protein>
    <submittedName>
        <fullName evidence="1">Uncharacterized protein</fullName>
    </submittedName>
</protein>
<keyword evidence="2" id="KW-1185">Reference proteome</keyword>
<dbReference type="Pfam" id="PF05380">
    <property type="entry name" value="Peptidase_A17"/>
    <property type="match status" value="1"/>
</dbReference>
<name>A0AAV4PIK8_CAEEX</name>
<comment type="caution">
    <text evidence="1">The sequence shown here is derived from an EMBL/GenBank/DDBJ whole genome shotgun (WGS) entry which is preliminary data.</text>
</comment>
<evidence type="ECO:0000313" key="2">
    <source>
        <dbReference type="Proteomes" id="UP001054945"/>
    </source>
</evidence>
<accession>A0AAV4PIK8</accession>
<dbReference type="Proteomes" id="UP001054945">
    <property type="component" value="Unassembled WGS sequence"/>
</dbReference>
<reference evidence="1 2" key="1">
    <citation type="submission" date="2021-06" db="EMBL/GenBank/DDBJ databases">
        <title>Caerostris extrusa draft genome.</title>
        <authorList>
            <person name="Kono N."/>
            <person name="Arakawa K."/>
        </authorList>
    </citation>
    <scope>NUCLEOTIDE SEQUENCE [LARGE SCALE GENOMIC DNA]</scope>
</reference>